<dbReference type="InterPro" id="IPR040351">
    <property type="entry name" value="RAB3IL/RAB3IP/Sec2"/>
</dbReference>
<dbReference type="EMBL" id="CH476596">
    <property type="protein sequence ID" value="EAU37265.1"/>
    <property type="molecule type" value="Genomic_DNA"/>
</dbReference>
<dbReference type="Proteomes" id="UP000007963">
    <property type="component" value="Unassembled WGS sequence"/>
</dbReference>
<dbReference type="GeneID" id="4316667"/>
<gene>
    <name evidence="5" type="ORF">ATEG_02303</name>
</gene>
<dbReference type="SUPFAM" id="SSF144284">
    <property type="entry name" value="Sec2 N-terminal region"/>
    <property type="match status" value="1"/>
</dbReference>
<organism evidence="5 6">
    <name type="scientific">Aspergillus terreus (strain NIH 2624 / FGSC A1156)</name>
    <dbReference type="NCBI Taxonomy" id="341663"/>
    <lineage>
        <taxon>Eukaryota</taxon>
        <taxon>Fungi</taxon>
        <taxon>Dikarya</taxon>
        <taxon>Ascomycota</taxon>
        <taxon>Pezizomycotina</taxon>
        <taxon>Eurotiomycetes</taxon>
        <taxon>Eurotiomycetidae</taxon>
        <taxon>Eurotiales</taxon>
        <taxon>Aspergillaceae</taxon>
        <taxon>Aspergillus</taxon>
        <taxon>Aspergillus subgen. Circumdati</taxon>
    </lineage>
</organism>
<protein>
    <recommendedName>
        <fullName evidence="4">GDP/GTP exchange factor Sec2 N-terminal domain-containing protein</fullName>
    </recommendedName>
</protein>
<feature type="compositionally biased region" description="Low complexity" evidence="3">
    <location>
        <begin position="89"/>
        <end position="111"/>
    </location>
</feature>
<evidence type="ECO:0000256" key="1">
    <source>
        <dbReference type="ARBA" id="ARBA00023054"/>
    </source>
</evidence>
<accession>Q0CVI1</accession>
<dbReference type="Gene3D" id="6.10.140.910">
    <property type="match status" value="1"/>
</dbReference>
<feature type="coiled-coil region" evidence="2">
    <location>
        <begin position="182"/>
        <end position="238"/>
    </location>
</feature>
<evidence type="ECO:0000259" key="4">
    <source>
        <dbReference type="Pfam" id="PF06428"/>
    </source>
</evidence>
<evidence type="ECO:0000313" key="5">
    <source>
        <dbReference type="EMBL" id="EAU37265.1"/>
    </source>
</evidence>
<keyword evidence="1 2" id="KW-0175">Coiled coil</keyword>
<dbReference type="HOGENOM" id="CLU_055310_1_0_1"/>
<feature type="region of interest" description="Disordered" evidence="3">
    <location>
        <begin position="89"/>
        <end position="175"/>
    </location>
</feature>
<dbReference type="Pfam" id="PF06428">
    <property type="entry name" value="Sec2p"/>
    <property type="match status" value="1"/>
</dbReference>
<evidence type="ECO:0000256" key="2">
    <source>
        <dbReference type="SAM" id="Coils"/>
    </source>
</evidence>
<sequence>MSTTTTSTYASTTLVGMLPTITNATALVAGKSCPTCGQDGLLSQHHSEEAQRRIHELEGQLQHLNLQTAHMTEKLALYEEEIHRLRVQARSSAASSSSSAAADADRSLSPTQLPPPSSSHSQSHSQGQGRLSTLTSLLPSRRPSTATATTSSPPQSSAHPVARPSPPPQPAHEDTVELQNALSREQNLRRAAESQLSQTTTELEELTAQLFSQANEMVAQERKARARLEERVALLERCDVEKVEQTRVDGNCYVFVLSVCRNSPNGGISGI</sequence>
<dbReference type="PANTHER" id="PTHR14430:SF4">
    <property type="entry name" value="GDP_GTP EXCHANGE FACTOR SEC2 N-TERMINAL DOMAIN-CONTAINING PROTEIN"/>
    <property type="match status" value="1"/>
</dbReference>
<dbReference type="GO" id="GO:0006887">
    <property type="term" value="P:exocytosis"/>
    <property type="evidence" value="ECO:0007669"/>
    <property type="project" value="TreeGrafter"/>
</dbReference>
<dbReference type="OMA" id="CADYEDQ"/>
<dbReference type="VEuPathDB" id="FungiDB:ATEG_02303"/>
<dbReference type="GO" id="GO:0070319">
    <property type="term" value="C:Golgi to plasma membrane transport vesicle"/>
    <property type="evidence" value="ECO:0007669"/>
    <property type="project" value="TreeGrafter"/>
</dbReference>
<name>Q0CVI1_ASPTN</name>
<reference evidence="6" key="1">
    <citation type="submission" date="2005-09" db="EMBL/GenBank/DDBJ databases">
        <title>Annotation of the Aspergillus terreus NIH2624 genome.</title>
        <authorList>
            <person name="Birren B.W."/>
            <person name="Lander E.S."/>
            <person name="Galagan J.E."/>
            <person name="Nusbaum C."/>
            <person name="Devon K."/>
            <person name="Henn M."/>
            <person name="Ma L.-J."/>
            <person name="Jaffe D.B."/>
            <person name="Butler J."/>
            <person name="Alvarez P."/>
            <person name="Gnerre S."/>
            <person name="Grabherr M."/>
            <person name="Kleber M."/>
            <person name="Mauceli E.W."/>
            <person name="Brockman W."/>
            <person name="Rounsley S."/>
            <person name="Young S.K."/>
            <person name="LaButti K."/>
            <person name="Pushparaj V."/>
            <person name="DeCaprio D."/>
            <person name="Crawford M."/>
            <person name="Koehrsen M."/>
            <person name="Engels R."/>
            <person name="Montgomery P."/>
            <person name="Pearson M."/>
            <person name="Howarth C."/>
            <person name="Larson L."/>
            <person name="Luoma S."/>
            <person name="White J."/>
            <person name="Alvarado L."/>
            <person name="Kodira C.D."/>
            <person name="Zeng Q."/>
            <person name="Oleary S."/>
            <person name="Yandava C."/>
            <person name="Denning D.W."/>
            <person name="Nierman W.C."/>
            <person name="Milne T."/>
            <person name="Madden K."/>
        </authorList>
    </citation>
    <scope>NUCLEOTIDE SEQUENCE [LARGE SCALE GENOMIC DNA]</scope>
    <source>
        <strain evidence="6">NIH 2624 / FGSC A1156</strain>
    </source>
</reference>
<dbReference type="AlphaFoldDB" id="Q0CVI1"/>
<dbReference type="GO" id="GO:0005085">
    <property type="term" value="F:guanyl-nucleotide exchange factor activity"/>
    <property type="evidence" value="ECO:0007669"/>
    <property type="project" value="InterPro"/>
</dbReference>
<feature type="compositionally biased region" description="Low complexity" evidence="3">
    <location>
        <begin position="118"/>
        <end position="162"/>
    </location>
</feature>
<evidence type="ECO:0000313" key="6">
    <source>
        <dbReference type="Proteomes" id="UP000007963"/>
    </source>
</evidence>
<dbReference type="STRING" id="341663.Q0CVI1"/>
<feature type="domain" description="GDP/GTP exchange factor Sec2 N-terminal" evidence="4">
    <location>
        <begin position="173"/>
        <end position="236"/>
    </location>
</feature>
<dbReference type="GO" id="GO:0051286">
    <property type="term" value="C:cell tip"/>
    <property type="evidence" value="ECO:0007669"/>
    <property type="project" value="TreeGrafter"/>
</dbReference>
<proteinExistence type="predicted"/>
<dbReference type="OrthoDB" id="5560525at2759"/>
<dbReference type="eggNOG" id="ENOG502S1Y5">
    <property type="taxonomic scope" value="Eukaryota"/>
</dbReference>
<dbReference type="RefSeq" id="XP_001211481.1">
    <property type="nucleotide sequence ID" value="XM_001211481.1"/>
</dbReference>
<feature type="coiled-coil region" evidence="2">
    <location>
        <begin position="47"/>
        <end position="81"/>
    </location>
</feature>
<dbReference type="InterPro" id="IPR009449">
    <property type="entry name" value="Sec2_N"/>
</dbReference>
<dbReference type="PANTHER" id="PTHR14430">
    <property type="entry name" value="RABIN3-RELATED"/>
    <property type="match status" value="1"/>
</dbReference>
<evidence type="ECO:0000256" key="3">
    <source>
        <dbReference type="SAM" id="MobiDB-lite"/>
    </source>
</evidence>